<dbReference type="Gene3D" id="1.10.10.10">
    <property type="entry name" value="Winged helix-like DNA-binding domain superfamily/Winged helix DNA-binding domain"/>
    <property type="match status" value="1"/>
</dbReference>
<feature type="domain" description="RNA polymerase sigma factor 70 region 4 type 2" evidence="5">
    <location>
        <begin position="116"/>
        <end position="167"/>
    </location>
</feature>
<dbReference type="Proteomes" id="UP000286402">
    <property type="component" value="Unassembled WGS sequence"/>
</dbReference>
<dbReference type="GO" id="GO:0016987">
    <property type="term" value="F:sigma factor activity"/>
    <property type="evidence" value="ECO:0007669"/>
    <property type="project" value="UniProtKB-KW"/>
</dbReference>
<dbReference type="PANTHER" id="PTHR43133:SF46">
    <property type="entry name" value="RNA POLYMERASE SIGMA-70 FACTOR ECF SUBFAMILY"/>
    <property type="match status" value="1"/>
</dbReference>
<comment type="similarity">
    <text evidence="1">Belongs to the sigma-70 factor family. ECF subfamily.</text>
</comment>
<dbReference type="SUPFAM" id="SSF88946">
    <property type="entry name" value="Sigma2 domain of RNA polymerase sigma factors"/>
    <property type="match status" value="1"/>
</dbReference>
<accession>A0A420FW68</accession>
<dbReference type="PANTHER" id="PTHR43133">
    <property type="entry name" value="RNA POLYMERASE ECF-TYPE SIGMA FACTO"/>
    <property type="match status" value="1"/>
</dbReference>
<dbReference type="NCBIfam" id="TIGR02937">
    <property type="entry name" value="sigma70-ECF"/>
    <property type="match status" value="1"/>
</dbReference>
<keyword evidence="2" id="KW-0805">Transcription regulation</keyword>
<dbReference type="InterPro" id="IPR013325">
    <property type="entry name" value="RNA_pol_sigma_r2"/>
</dbReference>
<dbReference type="Gene3D" id="1.10.1740.10">
    <property type="match status" value="1"/>
</dbReference>
<dbReference type="InterPro" id="IPR013324">
    <property type="entry name" value="RNA_pol_sigma_r3/r4-like"/>
</dbReference>
<reference evidence="6 7" key="1">
    <citation type="submission" date="2016-07" db="EMBL/GenBank/DDBJ databases">
        <title>Genome analysis of Sphingobacterium siyangense T12B17.</title>
        <authorList>
            <person name="Xu D."/>
            <person name="Su Y."/>
            <person name="Zheng S."/>
        </authorList>
    </citation>
    <scope>NUCLEOTIDE SEQUENCE [LARGE SCALE GENOMIC DNA]</scope>
    <source>
        <strain evidence="6 7">T12B17</strain>
    </source>
</reference>
<dbReference type="Pfam" id="PF08281">
    <property type="entry name" value="Sigma70_r4_2"/>
    <property type="match status" value="1"/>
</dbReference>
<organism evidence="6 7">
    <name type="scientific">Sphingobacterium siyangense</name>
    <dbReference type="NCBI Taxonomy" id="459529"/>
    <lineage>
        <taxon>Bacteria</taxon>
        <taxon>Pseudomonadati</taxon>
        <taxon>Bacteroidota</taxon>
        <taxon>Sphingobacteriia</taxon>
        <taxon>Sphingobacteriales</taxon>
        <taxon>Sphingobacteriaceae</taxon>
        <taxon>Sphingobacterium</taxon>
    </lineage>
</organism>
<dbReference type="AlphaFoldDB" id="A0A420FW68"/>
<evidence type="ECO:0000259" key="5">
    <source>
        <dbReference type="Pfam" id="PF08281"/>
    </source>
</evidence>
<evidence type="ECO:0000256" key="2">
    <source>
        <dbReference type="ARBA" id="ARBA00023015"/>
    </source>
</evidence>
<evidence type="ECO:0000313" key="6">
    <source>
        <dbReference type="EMBL" id="RKF37131.1"/>
    </source>
</evidence>
<dbReference type="InterPro" id="IPR014284">
    <property type="entry name" value="RNA_pol_sigma-70_dom"/>
</dbReference>
<proteinExistence type="inferred from homology"/>
<evidence type="ECO:0000256" key="3">
    <source>
        <dbReference type="ARBA" id="ARBA00023082"/>
    </source>
</evidence>
<protein>
    <recommendedName>
        <fullName evidence="5">RNA polymerase sigma factor 70 region 4 type 2 domain-containing protein</fullName>
    </recommendedName>
</protein>
<sequence length="175" mass="20778">MSIFFRNNKNNVEDMYKSIYNTYRERVFYYINGKVKDRNDIRDIAQNVFFHLWEYRESLGGANTENIIFKTCNQEISKFFKTQRKHIFEKNYNIPETPDDAVDQLDSKLIKEQQLQAMQDSIELLPTSSKKMFTMNKLEGVTQEKIAVQLNLSKKIVQKQISDALVFLQNFHKNS</sequence>
<dbReference type="GO" id="GO:0006352">
    <property type="term" value="P:DNA-templated transcription initiation"/>
    <property type="evidence" value="ECO:0007669"/>
    <property type="project" value="InterPro"/>
</dbReference>
<comment type="caution">
    <text evidence="6">The sequence shown here is derived from an EMBL/GenBank/DDBJ whole genome shotgun (WGS) entry which is preliminary data.</text>
</comment>
<dbReference type="EMBL" id="MCAQ01000012">
    <property type="protein sequence ID" value="RKF37131.1"/>
    <property type="molecule type" value="Genomic_DNA"/>
</dbReference>
<dbReference type="InterPro" id="IPR013249">
    <property type="entry name" value="RNA_pol_sigma70_r4_t2"/>
</dbReference>
<dbReference type="SUPFAM" id="SSF88659">
    <property type="entry name" value="Sigma3 and sigma4 domains of RNA polymerase sigma factors"/>
    <property type="match status" value="1"/>
</dbReference>
<keyword evidence="4" id="KW-0804">Transcription</keyword>
<evidence type="ECO:0000313" key="7">
    <source>
        <dbReference type="Proteomes" id="UP000286402"/>
    </source>
</evidence>
<gene>
    <name evidence="6" type="ORF">BCY89_05625</name>
</gene>
<keyword evidence="7" id="KW-1185">Reference proteome</keyword>
<name>A0A420FW68_9SPHI</name>
<dbReference type="InterPro" id="IPR039425">
    <property type="entry name" value="RNA_pol_sigma-70-like"/>
</dbReference>
<keyword evidence="3" id="KW-0731">Sigma factor</keyword>
<dbReference type="InterPro" id="IPR036388">
    <property type="entry name" value="WH-like_DNA-bd_sf"/>
</dbReference>
<evidence type="ECO:0000256" key="1">
    <source>
        <dbReference type="ARBA" id="ARBA00010641"/>
    </source>
</evidence>
<evidence type="ECO:0000256" key="4">
    <source>
        <dbReference type="ARBA" id="ARBA00023163"/>
    </source>
</evidence>
<dbReference type="GO" id="GO:0003677">
    <property type="term" value="F:DNA binding"/>
    <property type="evidence" value="ECO:0007669"/>
    <property type="project" value="InterPro"/>
</dbReference>